<reference evidence="2" key="1">
    <citation type="submission" date="2019-03" db="EMBL/GenBank/DDBJ databases">
        <title>Single cell metagenomics reveals metabolic interactions within the superorganism composed of flagellate Streblomastix strix and complex community of Bacteroidetes bacteria on its surface.</title>
        <authorList>
            <person name="Treitli S.C."/>
            <person name="Kolisko M."/>
            <person name="Husnik F."/>
            <person name="Keeling P."/>
            <person name="Hampl V."/>
        </authorList>
    </citation>
    <scope>NUCLEOTIDE SEQUENCE</scope>
    <source>
        <strain evidence="2">STM</strain>
    </source>
</reference>
<feature type="region of interest" description="Disordered" evidence="1">
    <location>
        <begin position="1"/>
        <end position="35"/>
    </location>
</feature>
<organism evidence="2">
    <name type="scientific">termite gut metagenome</name>
    <dbReference type="NCBI Taxonomy" id="433724"/>
    <lineage>
        <taxon>unclassified sequences</taxon>
        <taxon>metagenomes</taxon>
        <taxon>organismal metagenomes</taxon>
    </lineage>
</organism>
<sequence>FQRGRAVYPEREEREEKVQAIKKTSRKTTPECGCF</sequence>
<dbReference type="EMBL" id="SNRY01010998">
    <property type="protein sequence ID" value="KAA6305075.1"/>
    <property type="molecule type" value="Genomic_DNA"/>
</dbReference>
<evidence type="ECO:0000313" key="2">
    <source>
        <dbReference type="EMBL" id="KAA6305075.1"/>
    </source>
</evidence>
<protein>
    <submittedName>
        <fullName evidence="2">Uncharacterized protein</fullName>
    </submittedName>
</protein>
<accession>A0A5J4P6N1</accession>
<evidence type="ECO:0000256" key="1">
    <source>
        <dbReference type="SAM" id="MobiDB-lite"/>
    </source>
</evidence>
<feature type="non-terminal residue" evidence="2">
    <location>
        <position position="1"/>
    </location>
</feature>
<gene>
    <name evidence="2" type="ORF">EZS27_043275</name>
</gene>
<name>A0A5J4P6N1_9ZZZZ</name>
<dbReference type="AlphaFoldDB" id="A0A5J4P6N1"/>
<feature type="compositionally biased region" description="Basic and acidic residues" evidence="1">
    <location>
        <begin position="8"/>
        <end position="19"/>
    </location>
</feature>
<comment type="caution">
    <text evidence="2">The sequence shown here is derived from an EMBL/GenBank/DDBJ whole genome shotgun (WGS) entry which is preliminary data.</text>
</comment>
<proteinExistence type="predicted"/>